<dbReference type="GO" id="GO:0008483">
    <property type="term" value="F:transaminase activity"/>
    <property type="evidence" value="ECO:0007669"/>
    <property type="project" value="UniProtKB-KW"/>
</dbReference>
<dbReference type="Gene3D" id="3.40.640.10">
    <property type="entry name" value="Type I PLP-dependent aspartate aminotransferase-like (Major domain)"/>
    <property type="match status" value="1"/>
</dbReference>
<evidence type="ECO:0000259" key="2">
    <source>
        <dbReference type="Pfam" id="PF04864"/>
    </source>
</evidence>
<keyword evidence="3" id="KW-0808">Transferase</keyword>
<evidence type="ECO:0000313" key="3">
    <source>
        <dbReference type="EMBL" id="AYV77716.1"/>
    </source>
</evidence>
<feature type="domain" description="Alliinase C-terminal" evidence="2">
    <location>
        <begin position="92"/>
        <end position="386"/>
    </location>
</feature>
<dbReference type="Gene3D" id="3.90.1150.10">
    <property type="entry name" value="Aspartate Aminotransferase, domain 1"/>
    <property type="match status" value="1"/>
</dbReference>
<dbReference type="InterPro" id="IPR006948">
    <property type="entry name" value="Alliinase_C"/>
</dbReference>
<organism evidence="3">
    <name type="scientific">Edafosvirus sp</name>
    <dbReference type="NCBI Taxonomy" id="2487765"/>
    <lineage>
        <taxon>Viruses</taxon>
        <taxon>Varidnaviria</taxon>
        <taxon>Bamfordvirae</taxon>
        <taxon>Nucleocytoviricota</taxon>
        <taxon>Megaviricetes</taxon>
        <taxon>Imitervirales</taxon>
        <taxon>Mimiviridae</taxon>
        <taxon>Klosneuvirinae</taxon>
    </lineage>
</organism>
<dbReference type="InterPro" id="IPR015424">
    <property type="entry name" value="PyrdxlP-dep_Trfase"/>
</dbReference>
<comment type="similarity">
    <text evidence="1">Belongs to the alliinase family.</text>
</comment>
<keyword evidence="3" id="KW-0032">Aminotransferase</keyword>
<protein>
    <submittedName>
        <fullName evidence="3">LL-diaminopimelate aminotransferase</fullName>
    </submittedName>
</protein>
<dbReference type="InterPro" id="IPR015422">
    <property type="entry name" value="PyrdxlP-dep_Trfase_small"/>
</dbReference>
<sequence length="506" mass="58068">MSSQEFIYMTTNTGQLFTELYSKYSLLNPPLLNVVEQSTYLRSSQGENPELAPNFAKRAEEILTTYFKQEGTLDLYIDPNKDRNLQSFYPCTGGTQLFAGIVCAIVTFEPNKKFVFVQKIPYFNLHRVAVTNFNYPNARYQGFYDVSEVTSQLQPGEEIVEYVTSVNNPDGTFRKPSTDANILIVDFVFGSPFYGPKGDGYLKENLKWMREARKQGKHIFSFDSASKHFGKAGDRWGYMWYPMYDEYAKNIYQHFVDYTIVAGGVSCVSGSMFLDLVTSLLNISDINRKSLYKDFNRTIKKRYHLISKEIKKRYKGSTVATVKGSPTFYVQINDSRLSQKPAADIILADTNTFVNNGTVYGSNDTYIRVNLTGTSFDFVEFLNRLAGRYIYNESDVFISSVNICSQVSVNCEVVKGENNYIVNPNDCDINVYTNMSPFTIVLPKFINYEFSKVITIRKFNDNYVKIQSDDFSINLDKKIKVRWVNPFFKGGSWIIVKKKKKRTTTK</sequence>
<name>A0A3G4ZS27_9VIRU</name>
<gene>
    <name evidence="3" type="ORF">Edafosvirus1_47</name>
</gene>
<dbReference type="InterPro" id="IPR015421">
    <property type="entry name" value="PyrdxlP-dep_Trfase_major"/>
</dbReference>
<proteinExistence type="inferred from homology"/>
<dbReference type="EMBL" id="MK072066">
    <property type="protein sequence ID" value="AYV77716.1"/>
    <property type="molecule type" value="Genomic_DNA"/>
</dbReference>
<reference evidence="3" key="1">
    <citation type="submission" date="2018-10" db="EMBL/GenBank/DDBJ databases">
        <title>Hidden diversity of soil giant viruses.</title>
        <authorList>
            <person name="Schulz F."/>
            <person name="Alteio L."/>
            <person name="Goudeau D."/>
            <person name="Ryan E.M."/>
            <person name="Malmstrom R.R."/>
            <person name="Blanchard J."/>
            <person name="Woyke T."/>
        </authorList>
    </citation>
    <scope>NUCLEOTIDE SEQUENCE</scope>
    <source>
        <strain evidence="3">EDV1</strain>
    </source>
</reference>
<dbReference type="Pfam" id="PF04864">
    <property type="entry name" value="Alliinase_C"/>
    <property type="match status" value="1"/>
</dbReference>
<accession>A0A3G4ZS27</accession>
<dbReference type="GO" id="GO:0016846">
    <property type="term" value="F:carbon-sulfur lyase activity"/>
    <property type="evidence" value="ECO:0007669"/>
    <property type="project" value="InterPro"/>
</dbReference>
<dbReference type="SUPFAM" id="SSF53383">
    <property type="entry name" value="PLP-dependent transferases"/>
    <property type="match status" value="1"/>
</dbReference>
<evidence type="ECO:0000256" key="1">
    <source>
        <dbReference type="ARBA" id="ARBA00006312"/>
    </source>
</evidence>